<organism evidence="2 3">
    <name type="scientific">Olea europaea subsp. europaea</name>
    <dbReference type="NCBI Taxonomy" id="158383"/>
    <lineage>
        <taxon>Eukaryota</taxon>
        <taxon>Viridiplantae</taxon>
        <taxon>Streptophyta</taxon>
        <taxon>Embryophyta</taxon>
        <taxon>Tracheophyta</taxon>
        <taxon>Spermatophyta</taxon>
        <taxon>Magnoliopsida</taxon>
        <taxon>eudicotyledons</taxon>
        <taxon>Gunneridae</taxon>
        <taxon>Pentapetalae</taxon>
        <taxon>asterids</taxon>
        <taxon>lamiids</taxon>
        <taxon>Lamiales</taxon>
        <taxon>Oleaceae</taxon>
        <taxon>Oleeae</taxon>
        <taxon>Olea</taxon>
    </lineage>
</organism>
<reference evidence="2 3" key="1">
    <citation type="submission" date="2019-12" db="EMBL/GenBank/DDBJ databases">
        <authorList>
            <person name="Alioto T."/>
            <person name="Alioto T."/>
            <person name="Gomez Garrido J."/>
        </authorList>
    </citation>
    <scope>NUCLEOTIDE SEQUENCE [LARGE SCALE GENOMIC DNA]</scope>
</reference>
<dbReference type="AlphaFoldDB" id="A0A8S0T4X3"/>
<protein>
    <submittedName>
        <fullName evidence="2">Uncharacterized protein</fullName>
    </submittedName>
</protein>
<gene>
    <name evidence="2" type="ORF">OLEA9_A081606</name>
</gene>
<sequence length="211" mass="24649">MRVMRRRGLIKRKRDNKTSKSGLPERKTQNFLGGRSDEIVHAVLEILFVEAHFQDFFQNAQMNIKRLQRLNKEFFQKATDAEVDAKKLSAEASTADEVIDTFKVRYIETELRIGFLTTENEKMKKEVHQLREWGAKGSVDELTVDVTSLMQQLSRMGEAVVNNYVAHFYEMTKYDDLSLYWRKVAYNEIFGRMAELHLQVDLTSVKEDSSQ</sequence>
<dbReference type="Gramene" id="OE9A081606T1">
    <property type="protein sequence ID" value="OE9A081606C1"/>
    <property type="gene ID" value="OE9A081606"/>
</dbReference>
<proteinExistence type="predicted"/>
<evidence type="ECO:0000313" key="2">
    <source>
        <dbReference type="EMBL" id="CAA3000137.1"/>
    </source>
</evidence>
<keyword evidence="3" id="KW-1185">Reference proteome</keyword>
<name>A0A8S0T4X3_OLEEU</name>
<feature type="compositionally biased region" description="Basic residues" evidence="1">
    <location>
        <begin position="1"/>
        <end position="15"/>
    </location>
</feature>
<accession>A0A8S0T4X3</accession>
<evidence type="ECO:0000313" key="3">
    <source>
        <dbReference type="Proteomes" id="UP000594638"/>
    </source>
</evidence>
<comment type="caution">
    <text evidence="2">The sequence shown here is derived from an EMBL/GenBank/DDBJ whole genome shotgun (WGS) entry which is preliminary data.</text>
</comment>
<feature type="region of interest" description="Disordered" evidence="1">
    <location>
        <begin position="1"/>
        <end position="28"/>
    </location>
</feature>
<dbReference type="EMBL" id="CACTIH010005672">
    <property type="protein sequence ID" value="CAA3000137.1"/>
    <property type="molecule type" value="Genomic_DNA"/>
</dbReference>
<dbReference type="Proteomes" id="UP000594638">
    <property type="component" value="Unassembled WGS sequence"/>
</dbReference>
<evidence type="ECO:0000256" key="1">
    <source>
        <dbReference type="SAM" id="MobiDB-lite"/>
    </source>
</evidence>